<comment type="caution">
    <text evidence="2">The sequence shown here is derived from an EMBL/GenBank/DDBJ whole genome shotgun (WGS) entry which is preliminary data.</text>
</comment>
<evidence type="ECO:0000313" key="3">
    <source>
        <dbReference type="Proteomes" id="UP000663853"/>
    </source>
</evidence>
<sequence length="513" mass="57386">MMLLIDLPIDCLIHILSLLSPRDIETCNLVSRALHTAINDCLLLQYRILLDRFGFVPTRNTGSPALELKVSILQEKWTRRNQSQGTQSGAIQLENHTSIINVQFSRGIIIVENTPLTSSLDLKLHELASSNRGTEHKHSLVQVTNLPAGNIGPIKFEAALDLLVLVYYQTPNDMRFSLRSLKTGSPHPWASLPTIINSVVDISSPGYYTRNVEIVDRQIVHLGESLSRSTPLLTTWNWITGELVTSTPVPGFSYAFVSKDIFIVASDQTRCGGEFILLALSVFTLQGVSQGGAARFVASLCLPATDGPSRPVFELYCTPPIPIHDPHGSYAPARIFCLDHSSHYLALRLTARPTVATRIDATGILFIHSLGLRTLAERLAATRQSPVFVRWDNWGFMTCWLKVKHPIPWRGIYGHRAAFLTLDPSTGDCEILVYDLRVTRRPRLRRGVIDLTAQLSLDDQMDRLFSVKGKPIRHPMLTSSFWVGPDVIPQGRAREYYFDLKMDDEHGKHLSIV</sequence>
<evidence type="ECO:0000313" key="2">
    <source>
        <dbReference type="EMBL" id="CAE6499155.1"/>
    </source>
</evidence>
<accession>A0A8H3CU36</accession>
<dbReference type="EMBL" id="CAJMXA010003509">
    <property type="protein sequence ID" value="CAE6499155.1"/>
    <property type="molecule type" value="Genomic_DNA"/>
</dbReference>
<proteinExistence type="predicted"/>
<gene>
    <name evidence="2" type="ORF">RDB_LOCUS110453</name>
</gene>
<dbReference type="Pfam" id="PF12937">
    <property type="entry name" value="F-box-like"/>
    <property type="match status" value="1"/>
</dbReference>
<dbReference type="Proteomes" id="UP000663853">
    <property type="component" value="Unassembled WGS sequence"/>
</dbReference>
<dbReference type="PROSITE" id="PS50181">
    <property type="entry name" value="FBOX"/>
    <property type="match status" value="1"/>
</dbReference>
<protein>
    <recommendedName>
        <fullName evidence="1">F-box domain-containing protein</fullName>
    </recommendedName>
</protein>
<dbReference type="SMART" id="SM00256">
    <property type="entry name" value="FBOX"/>
    <property type="match status" value="1"/>
</dbReference>
<reference evidence="2" key="1">
    <citation type="submission" date="2021-01" db="EMBL/GenBank/DDBJ databases">
        <authorList>
            <person name="Kaushik A."/>
        </authorList>
    </citation>
    <scope>NUCLEOTIDE SEQUENCE</scope>
    <source>
        <strain evidence="2">AG6-10EEA</strain>
    </source>
</reference>
<name>A0A8H3CU36_9AGAM</name>
<dbReference type="AlphaFoldDB" id="A0A8H3CU36"/>
<dbReference type="InterPro" id="IPR001810">
    <property type="entry name" value="F-box_dom"/>
</dbReference>
<evidence type="ECO:0000259" key="1">
    <source>
        <dbReference type="PROSITE" id="PS50181"/>
    </source>
</evidence>
<organism evidence="2 3">
    <name type="scientific">Rhizoctonia solani</name>
    <dbReference type="NCBI Taxonomy" id="456999"/>
    <lineage>
        <taxon>Eukaryota</taxon>
        <taxon>Fungi</taxon>
        <taxon>Dikarya</taxon>
        <taxon>Basidiomycota</taxon>
        <taxon>Agaricomycotina</taxon>
        <taxon>Agaricomycetes</taxon>
        <taxon>Cantharellales</taxon>
        <taxon>Ceratobasidiaceae</taxon>
        <taxon>Rhizoctonia</taxon>
    </lineage>
</organism>
<dbReference type="SUPFAM" id="SSF81383">
    <property type="entry name" value="F-box domain"/>
    <property type="match status" value="1"/>
</dbReference>
<feature type="domain" description="F-box" evidence="1">
    <location>
        <begin position="1"/>
        <end position="49"/>
    </location>
</feature>
<dbReference type="InterPro" id="IPR036047">
    <property type="entry name" value="F-box-like_dom_sf"/>
</dbReference>